<protein>
    <submittedName>
        <fullName evidence="8">ABC transporter ATP-binding protein</fullName>
    </submittedName>
</protein>
<dbReference type="InterPro" id="IPR036640">
    <property type="entry name" value="ABC1_TM_sf"/>
</dbReference>
<evidence type="ECO:0000256" key="3">
    <source>
        <dbReference type="ARBA" id="ARBA00022989"/>
    </source>
</evidence>
<keyword evidence="9" id="KW-1185">Reference proteome</keyword>
<evidence type="ECO:0000259" key="7">
    <source>
        <dbReference type="PROSITE" id="PS50929"/>
    </source>
</evidence>
<dbReference type="GO" id="GO:0005524">
    <property type="term" value="F:ATP binding"/>
    <property type="evidence" value="ECO:0007669"/>
    <property type="project" value="UniProtKB-KW"/>
</dbReference>
<dbReference type="PROSITE" id="PS50893">
    <property type="entry name" value="ABC_TRANSPORTER_2"/>
    <property type="match status" value="1"/>
</dbReference>
<dbReference type="PANTHER" id="PTHR43394:SF1">
    <property type="entry name" value="ATP-BINDING CASSETTE SUB-FAMILY B MEMBER 10, MITOCHONDRIAL"/>
    <property type="match status" value="1"/>
</dbReference>
<organism evidence="8 9">
    <name type="scientific">Nocardiopsis endophytica</name>
    <dbReference type="NCBI Taxonomy" id="3018445"/>
    <lineage>
        <taxon>Bacteria</taxon>
        <taxon>Bacillati</taxon>
        <taxon>Actinomycetota</taxon>
        <taxon>Actinomycetes</taxon>
        <taxon>Streptosporangiales</taxon>
        <taxon>Nocardiopsidaceae</taxon>
        <taxon>Nocardiopsis</taxon>
    </lineage>
</organism>
<evidence type="ECO:0000256" key="4">
    <source>
        <dbReference type="ARBA" id="ARBA00023136"/>
    </source>
</evidence>
<dbReference type="InterPro" id="IPR039421">
    <property type="entry name" value="Type_1_exporter"/>
</dbReference>
<feature type="domain" description="ABC transporter" evidence="6">
    <location>
        <begin position="304"/>
        <end position="565"/>
    </location>
</feature>
<keyword evidence="3 5" id="KW-1133">Transmembrane helix</keyword>
<feature type="transmembrane region" description="Helical" evidence="5">
    <location>
        <begin position="131"/>
        <end position="151"/>
    </location>
</feature>
<dbReference type="Pfam" id="PF00005">
    <property type="entry name" value="ABC_tran"/>
    <property type="match status" value="1"/>
</dbReference>
<dbReference type="InterPro" id="IPR003439">
    <property type="entry name" value="ABC_transporter-like_ATP-bd"/>
</dbReference>
<sequence>MSESPLRRAVRRNRRAVAVAALGHTLYQVCETLVPVAIGVVVDRAVATGDPAALAASVAGLAVLFAALTLSWRFGARTVVRASEHEAHLLRVEAADRALDPRAPATGLGAGELLTVATTDADRTAQALHPLTGVVGSVVGLAVAAVVLLRIDPVLGGGVLVGVPVLVAIVQVIGPVLTRRTAAQQEALARASGLAADLVRGLPALRGAGAEEQAARRYAEASAGALRGALRAAVPRGLYQGATGLAGGLLLAAVAAGAGLFALQGRISVGELITVVGLAQFLTEPVREVGYAAMELASCRASARRLEKVLHAPFRLDAGDPGAAERCGGRGTAPVELKGVGGPLGGLDLRVGPGEFVGVVCYDPADARALADVLAARVPAADHGGSYLVGGVPAEALGPEEVRARVLVEPHEADLFEGSLASNVLTGAGDGADPWPALRAAAADEVVGAVPGGLEAVVADRGTTLSGGQRQRVALARALAADPPVLVLNDPTTAVDAVTEEAVAAGLRALRHGGAPRSTVAVCSSPALLARADRVVAVAEGRVAAEGTHAGLAVSDPRYAEAVLR</sequence>
<dbReference type="SUPFAM" id="SSF52540">
    <property type="entry name" value="P-loop containing nucleoside triphosphate hydrolases"/>
    <property type="match status" value="1"/>
</dbReference>
<evidence type="ECO:0000256" key="1">
    <source>
        <dbReference type="ARBA" id="ARBA00004651"/>
    </source>
</evidence>
<feature type="domain" description="ABC transmembrane type-1" evidence="7">
    <location>
        <begin position="18"/>
        <end position="298"/>
    </location>
</feature>
<accession>A0ABT4UA13</accession>
<evidence type="ECO:0000313" key="8">
    <source>
        <dbReference type="EMBL" id="MDA2813576.1"/>
    </source>
</evidence>
<dbReference type="InterPro" id="IPR027417">
    <property type="entry name" value="P-loop_NTPase"/>
</dbReference>
<dbReference type="SUPFAM" id="SSF90123">
    <property type="entry name" value="ABC transporter transmembrane region"/>
    <property type="match status" value="1"/>
</dbReference>
<dbReference type="Gene3D" id="3.40.50.300">
    <property type="entry name" value="P-loop containing nucleotide triphosphate hydrolases"/>
    <property type="match status" value="1"/>
</dbReference>
<comment type="subcellular location">
    <subcellularLocation>
        <location evidence="1">Cell membrane</location>
        <topology evidence="1">Multi-pass membrane protein</topology>
    </subcellularLocation>
</comment>
<keyword evidence="4 5" id="KW-0472">Membrane</keyword>
<dbReference type="EMBL" id="JAQFWQ010000083">
    <property type="protein sequence ID" value="MDA2813576.1"/>
    <property type="molecule type" value="Genomic_DNA"/>
</dbReference>
<keyword evidence="8" id="KW-0547">Nucleotide-binding</keyword>
<dbReference type="PANTHER" id="PTHR43394">
    <property type="entry name" value="ATP-DEPENDENT PERMEASE MDL1, MITOCHONDRIAL"/>
    <property type="match status" value="1"/>
</dbReference>
<dbReference type="Pfam" id="PF00664">
    <property type="entry name" value="ABC_membrane"/>
    <property type="match status" value="1"/>
</dbReference>
<reference evidence="8 9" key="1">
    <citation type="submission" date="2023-01" db="EMBL/GenBank/DDBJ databases">
        <title>Draft genome sequence of Nocardiopsis sp. RSe5-2 isolated from halophytes.</title>
        <authorList>
            <person name="Duangmal K."/>
            <person name="Chantavorakit T."/>
        </authorList>
    </citation>
    <scope>NUCLEOTIDE SEQUENCE [LARGE SCALE GENOMIC DNA]</scope>
    <source>
        <strain evidence="8 9">RSe5-2</strain>
    </source>
</reference>
<feature type="transmembrane region" description="Helical" evidence="5">
    <location>
        <begin position="237"/>
        <end position="263"/>
    </location>
</feature>
<gene>
    <name evidence="8" type="ORF">O4J56_23215</name>
</gene>
<dbReference type="RefSeq" id="WP_270688632.1">
    <property type="nucleotide sequence ID" value="NZ_JAQFWQ010000083.1"/>
</dbReference>
<dbReference type="Proteomes" id="UP001527866">
    <property type="component" value="Unassembled WGS sequence"/>
</dbReference>
<keyword evidence="2 5" id="KW-0812">Transmembrane</keyword>
<evidence type="ECO:0000313" key="9">
    <source>
        <dbReference type="Proteomes" id="UP001527866"/>
    </source>
</evidence>
<dbReference type="InterPro" id="IPR011527">
    <property type="entry name" value="ABC1_TM_dom"/>
</dbReference>
<keyword evidence="8" id="KW-0067">ATP-binding</keyword>
<proteinExistence type="predicted"/>
<evidence type="ECO:0000256" key="2">
    <source>
        <dbReference type="ARBA" id="ARBA00022692"/>
    </source>
</evidence>
<dbReference type="PROSITE" id="PS00211">
    <property type="entry name" value="ABC_TRANSPORTER_1"/>
    <property type="match status" value="1"/>
</dbReference>
<dbReference type="InterPro" id="IPR017871">
    <property type="entry name" value="ABC_transporter-like_CS"/>
</dbReference>
<comment type="caution">
    <text evidence="8">The sequence shown here is derived from an EMBL/GenBank/DDBJ whole genome shotgun (WGS) entry which is preliminary data.</text>
</comment>
<evidence type="ECO:0000259" key="6">
    <source>
        <dbReference type="PROSITE" id="PS50893"/>
    </source>
</evidence>
<dbReference type="PROSITE" id="PS50929">
    <property type="entry name" value="ABC_TM1F"/>
    <property type="match status" value="1"/>
</dbReference>
<feature type="transmembrane region" description="Helical" evidence="5">
    <location>
        <begin position="157"/>
        <end position="177"/>
    </location>
</feature>
<evidence type="ECO:0000256" key="5">
    <source>
        <dbReference type="SAM" id="Phobius"/>
    </source>
</evidence>
<dbReference type="Gene3D" id="1.20.1560.10">
    <property type="entry name" value="ABC transporter type 1, transmembrane domain"/>
    <property type="match status" value="1"/>
</dbReference>
<feature type="transmembrane region" description="Helical" evidence="5">
    <location>
        <begin position="52"/>
        <end position="72"/>
    </location>
</feature>
<name>A0ABT4UA13_9ACTN</name>